<dbReference type="GO" id="GO:0009982">
    <property type="term" value="F:pseudouridine synthase activity"/>
    <property type="evidence" value="ECO:0007669"/>
    <property type="project" value="InterPro"/>
</dbReference>
<dbReference type="Gene3D" id="3.30.70.580">
    <property type="entry name" value="Pseudouridine synthase I, catalytic domain, N-terminal subdomain"/>
    <property type="match status" value="1"/>
</dbReference>
<dbReference type="NCBIfam" id="TIGR00093">
    <property type="entry name" value="pseudouridine synthase"/>
    <property type="match status" value="1"/>
</dbReference>
<protein>
    <recommendedName>
        <fullName evidence="3">Pseudouridine synthase</fullName>
        <ecNumber evidence="3">5.4.99.-</ecNumber>
    </recommendedName>
</protein>
<dbReference type="EMBL" id="CP022011">
    <property type="protein sequence ID" value="QDJ15103.1"/>
    <property type="molecule type" value="Genomic_DNA"/>
</dbReference>
<evidence type="ECO:0000256" key="2">
    <source>
        <dbReference type="ARBA" id="ARBA00023235"/>
    </source>
</evidence>
<evidence type="ECO:0000313" key="5">
    <source>
        <dbReference type="Proteomes" id="UP000955338"/>
    </source>
</evidence>
<organism evidence="4 5">
    <name type="scientific">Mergibacter septicus</name>
    <dbReference type="NCBI Taxonomy" id="221402"/>
    <lineage>
        <taxon>Bacteria</taxon>
        <taxon>Pseudomonadati</taxon>
        <taxon>Pseudomonadota</taxon>
        <taxon>Gammaproteobacteria</taxon>
        <taxon>Pasteurellales</taxon>
        <taxon>Pasteurellaceae</taxon>
        <taxon>Mergibacter</taxon>
    </lineage>
</organism>
<dbReference type="GO" id="GO:0006364">
    <property type="term" value="P:rRNA processing"/>
    <property type="evidence" value="ECO:0007669"/>
    <property type="project" value="UniProtKB-ARBA"/>
</dbReference>
<dbReference type="AlphaFoldDB" id="A0A8E3MH77"/>
<dbReference type="PROSITE" id="PS01149">
    <property type="entry name" value="PSI_RSU"/>
    <property type="match status" value="1"/>
</dbReference>
<proteinExistence type="inferred from homology"/>
<dbReference type="InterPro" id="IPR018496">
    <property type="entry name" value="PsdUridine_synth_RsuA/RluB_CS"/>
</dbReference>
<dbReference type="GO" id="GO:0003723">
    <property type="term" value="F:RNA binding"/>
    <property type="evidence" value="ECO:0007669"/>
    <property type="project" value="InterPro"/>
</dbReference>
<accession>A0A8E3MH77</accession>
<dbReference type="RefSeq" id="WP_261920377.1">
    <property type="nucleotide sequence ID" value="NZ_CP022011.1"/>
</dbReference>
<dbReference type="EC" id="5.4.99.-" evidence="3"/>
<evidence type="ECO:0000256" key="1">
    <source>
        <dbReference type="ARBA" id="ARBA00008348"/>
    </source>
</evidence>
<dbReference type="GO" id="GO:0001522">
    <property type="term" value="P:pseudouridine synthesis"/>
    <property type="evidence" value="ECO:0007669"/>
    <property type="project" value="InterPro"/>
</dbReference>
<dbReference type="Pfam" id="PF00849">
    <property type="entry name" value="PseudoU_synth_2"/>
    <property type="match status" value="1"/>
</dbReference>
<keyword evidence="5" id="KW-1185">Reference proteome</keyword>
<evidence type="ECO:0000313" key="4">
    <source>
        <dbReference type="EMBL" id="QDJ15103.1"/>
    </source>
</evidence>
<dbReference type="InterPro" id="IPR042092">
    <property type="entry name" value="PsdUridine_s_RsuA/RluB/E/F_cat"/>
</dbReference>
<dbReference type="InterPro" id="IPR020094">
    <property type="entry name" value="TruA/RsuA/RluB/E/F_N"/>
</dbReference>
<dbReference type="SUPFAM" id="SSF55120">
    <property type="entry name" value="Pseudouridine synthase"/>
    <property type="match status" value="1"/>
</dbReference>
<dbReference type="InterPro" id="IPR050343">
    <property type="entry name" value="RsuA_PseudoU_synthase"/>
</dbReference>
<dbReference type="InterPro" id="IPR020103">
    <property type="entry name" value="PsdUridine_synth_cat_dom_sf"/>
</dbReference>
<dbReference type="GO" id="GO:0140098">
    <property type="term" value="F:catalytic activity, acting on RNA"/>
    <property type="evidence" value="ECO:0007669"/>
    <property type="project" value="UniProtKB-ARBA"/>
</dbReference>
<dbReference type="PANTHER" id="PTHR47683">
    <property type="entry name" value="PSEUDOURIDINE SYNTHASE FAMILY PROTEIN-RELATED"/>
    <property type="match status" value="1"/>
</dbReference>
<comment type="similarity">
    <text evidence="1 3">Belongs to the pseudouridine synthase RsuA family.</text>
</comment>
<dbReference type="PANTHER" id="PTHR47683:SF2">
    <property type="entry name" value="RNA-BINDING S4 DOMAIN-CONTAINING PROTEIN"/>
    <property type="match status" value="1"/>
</dbReference>
<reference evidence="4" key="1">
    <citation type="submission" date="2017-06" db="EMBL/GenBank/DDBJ databases">
        <title>Genome sequencing of pathogenic and non-pathogenic strains within Bisgaard taxon 40.</title>
        <authorList>
            <person name="Ladner J.T."/>
            <person name="Lovett S.P."/>
            <person name="Koroleva G."/>
            <person name="Lorch J.M."/>
        </authorList>
    </citation>
    <scope>NUCLEOTIDE SEQUENCE</scope>
    <source>
        <strain evidence="4">27576-1-I1</strain>
    </source>
</reference>
<gene>
    <name evidence="4" type="ORF">CEP48_06505</name>
</gene>
<dbReference type="InterPro" id="IPR000748">
    <property type="entry name" value="PsdUridine_synth_RsuA/RluB/E/F"/>
</dbReference>
<name>A0A8E3MH77_9PAST</name>
<dbReference type="InterPro" id="IPR006145">
    <property type="entry name" value="PsdUridine_synth_RsuA/RluA"/>
</dbReference>
<evidence type="ECO:0000256" key="3">
    <source>
        <dbReference type="RuleBase" id="RU003887"/>
    </source>
</evidence>
<dbReference type="Gene3D" id="3.30.70.1560">
    <property type="entry name" value="Alpha-L RNA-binding motif"/>
    <property type="match status" value="1"/>
</dbReference>
<sequence>MQKKHHHTFQPKFKTSTINKKSFSKCQQKHFSSSLTFQTTKVVLFNKPYDVLCQFSDEQGRQTLKDFIPIPHIYPCGRLDRDSEGLLILTNNGEVQHRLSHPQFKTEKTYWVQVEGIPTENDLDLLRQGIILKDGKTLPAKVQQIKQPVNLWQRHPPIRERKTVPTSWLSITICEGKNRQVRRMTAKIGFPTLRLIRVSAANFTLIQQYSTLKTFLKNGEYYQLDQKEKEKLFQYLKLRQ</sequence>
<keyword evidence="2 3" id="KW-0413">Isomerase</keyword>
<dbReference type="CDD" id="cd02566">
    <property type="entry name" value="PseudoU_synth_RluE"/>
    <property type="match status" value="1"/>
</dbReference>
<dbReference type="Proteomes" id="UP000955338">
    <property type="component" value="Chromosome"/>
</dbReference>